<evidence type="ECO:0000259" key="5">
    <source>
        <dbReference type="PROSITE" id="PS51350"/>
    </source>
</evidence>
<protein>
    <submittedName>
        <fullName evidence="6">HPr family phosphocarrier protein</fullName>
    </submittedName>
</protein>
<organism evidence="6 7">
    <name type="scientific">Isoalcanivorax beigongshangi</name>
    <dbReference type="NCBI Taxonomy" id="3238810"/>
    <lineage>
        <taxon>Bacteria</taxon>
        <taxon>Pseudomonadati</taxon>
        <taxon>Pseudomonadota</taxon>
        <taxon>Gammaproteobacteria</taxon>
        <taxon>Oceanospirillales</taxon>
        <taxon>Alcanivoracaceae</taxon>
        <taxon>Isoalcanivorax</taxon>
    </lineage>
</organism>
<dbReference type="InterPro" id="IPR035895">
    <property type="entry name" value="HPr-like_sf"/>
</dbReference>
<evidence type="ECO:0000256" key="3">
    <source>
        <dbReference type="ARBA" id="ARBA00022490"/>
    </source>
</evidence>
<evidence type="ECO:0000256" key="1">
    <source>
        <dbReference type="ARBA" id="ARBA00004496"/>
    </source>
</evidence>
<name>A0ABV4AJR8_9GAMM</name>
<keyword evidence="4" id="KW-0598">Phosphotransferase system</keyword>
<feature type="domain" description="HPr" evidence="5">
    <location>
        <begin position="7"/>
        <end position="96"/>
    </location>
</feature>
<evidence type="ECO:0000313" key="6">
    <source>
        <dbReference type="EMBL" id="MEY1662667.1"/>
    </source>
</evidence>
<dbReference type="SUPFAM" id="SSF55594">
    <property type="entry name" value="HPr-like"/>
    <property type="match status" value="1"/>
</dbReference>
<comment type="subcellular location">
    <subcellularLocation>
        <location evidence="1">Cytoplasm</location>
    </subcellularLocation>
</comment>
<dbReference type="EMBL" id="JBGCUO010000001">
    <property type="protein sequence ID" value="MEY1662667.1"/>
    <property type="molecule type" value="Genomic_DNA"/>
</dbReference>
<dbReference type="Proteomes" id="UP001562065">
    <property type="component" value="Unassembled WGS sequence"/>
</dbReference>
<dbReference type="PANTHER" id="PTHR33705:SF2">
    <property type="entry name" value="PHOSPHOCARRIER PROTEIN NPR"/>
    <property type="match status" value="1"/>
</dbReference>
<dbReference type="PROSITE" id="PS51350">
    <property type="entry name" value="PTS_HPR_DOM"/>
    <property type="match status" value="1"/>
</dbReference>
<dbReference type="Pfam" id="PF00381">
    <property type="entry name" value="PTS-HPr"/>
    <property type="match status" value="1"/>
</dbReference>
<dbReference type="InterPro" id="IPR000032">
    <property type="entry name" value="HPr-like"/>
</dbReference>
<evidence type="ECO:0000256" key="2">
    <source>
        <dbReference type="ARBA" id="ARBA00010736"/>
    </source>
</evidence>
<proteinExistence type="inferred from homology"/>
<dbReference type="NCBIfam" id="TIGR01003">
    <property type="entry name" value="PTS_HPr_family"/>
    <property type="match status" value="1"/>
</dbReference>
<sequence length="97" mass="10344">MNQGIPVPRCHATLQIRNRLGLHARAAAKVVSVASRHEARIILSVAQRHADAKSIMALLTLAAAQGTEVEVCAEGAEADAAMAELADLFARRFDEAE</sequence>
<dbReference type="CDD" id="cd00367">
    <property type="entry name" value="PTS-HPr_like"/>
    <property type="match status" value="1"/>
</dbReference>
<evidence type="ECO:0000313" key="7">
    <source>
        <dbReference type="Proteomes" id="UP001562065"/>
    </source>
</evidence>
<keyword evidence="3" id="KW-0963">Cytoplasm</keyword>
<dbReference type="InterPro" id="IPR001020">
    <property type="entry name" value="PTS_HPr_His_P_site"/>
</dbReference>
<dbReference type="Gene3D" id="3.30.1340.10">
    <property type="entry name" value="HPr-like"/>
    <property type="match status" value="1"/>
</dbReference>
<evidence type="ECO:0000256" key="4">
    <source>
        <dbReference type="ARBA" id="ARBA00022683"/>
    </source>
</evidence>
<dbReference type="PANTHER" id="PTHR33705">
    <property type="entry name" value="PHOSPHOCARRIER PROTEIN HPR"/>
    <property type="match status" value="1"/>
</dbReference>
<dbReference type="InterPro" id="IPR050399">
    <property type="entry name" value="HPr"/>
</dbReference>
<gene>
    <name evidence="6" type="ORF">AB5I84_10955</name>
</gene>
<keyword evidence="7" id="KW-1185">Reference proteome</keyword>
<comment type="caution">
    <text evidence="6">The sequence shown here is derived from an EMBL/GenBank/DDBJ whole genome shotgun (WGS) entry which is preliminary data.</text>
</comment>
<reference evidence="6 7" key="1">
    <citation type="submission" date="2024-07" db="EMBL/GenBank/DDBJ databases">
        <authorList>
            <person name="Ren Q."/>
        </authorList>
    </citation>
    <scope>NUCLEOTIDE SEQUENCE [LARGE SCALE GENOMIC DNA]</scope>
    <source>
        <strain evidence="6 7">REN37</strain>
    </source>
</reference>
<comment type="similarity">
    <text evidence="2">Belongs to the HPr family.</text>
</comment>
<accession>A0ABV4AJR8</accession>
<dbReference type="PRINTS" id="PR00107">
    <property type="entry name" value="PHOSPHOCPHPR"/>
</dbReference>
<dbReference type="PROSITE" id="PS00369">
    <property type="entry name" value="PTS_HPR_HIS"/>
    <property type="match status" value="1"/>
</dbReference>
<dbReference type="RefSeq" id="WP_369455897.1">
    <property type="nucleotide sequence ID" value="NZ_JBGCUO010000001.1"/>
</dbReference>